<feature type="region of interest" description="Disordered" evidence="1">
    <location>
        <begin position="66"/>
        <end position="98"/>
    </location>
</feature>
<evidence type="ECO:0000313" key="2">
    <source>
        <dbReference type="EMBL" id="MFC3166401.1"/>
    </source>
</evidence>
<sequence length="98" mass="10988">MEGTEMRPKSSISDLEAQIERLRERRKLLIVKSAERFARAAIRTGLAEMEIVDAAVEQIMDEIATRFRKQERRSSPSTSSHRSPDGETGAPAEAPHDP</sequence>
<dbReference type="Proteomes" id="UP001595647">
    <property type="component" value="Unassembled WGS sequence"/>
</dbReference>
<dbReference type="EMBL" id="JBHRTG010000019">
    <property type="protein sequence ID" value="MFC3166401.1"/>
    <property type="molecule type" value="Genomic_DNA"/>
</dbReference>
<proteinExistence type="predicted"/>
<accession>A0ABV7IEB0</accession>
<dbReference type="Pfam" id="PF07820">
    <property type="entry name" value="TraC"/>
    <property type="match status" value="1"/>
</dbReference>
<dbReference type="RefSeq" id="WP_378144365.1">
    <property type="nucleotide sequence ID" value="NZ_CP059897.1"/>
</dbReference>
<organism evidence="2 3">
    <name type="scientific">Ciceribacter thiooxidans</name>
    <dbReference type="NCBI Taxonomy" id="1969821"/>
    <lineage>
        <taxon>Bacteria</taxon>
        <taxon>Pseudomonadati</taxon>
        <taxon>Pseudomonadota</taxon>
        <taxon>Alphaproteobacteria</taxon>
        <taxon>Hyphomicrobiales</taxon>
        <taxon>Rhizobiaceae</taxon>
        <taxon>Ciceribacter</taxon>
    </lineage>
</organism>
<evidence type="ECO:0000256" key="1">
    <source>
        <dbReference type="SAM" id="MobiDB-lite"/>
    </source>
</evidence>
<comment type="caution">
    <text evidence="2">The sequence shown here is derived from an EMBL/GenBank/DDBJ whole genome shotgun (WGS) entry which is preliminary data.</text>
</comment>
<reference evidence="3" key="1">
    <citation type="journal article" date="2019" name="Int. J. Syst. Evol. Microbiol.">
        <title>The Global Catalogue of Microorganisms (GCM) 10K type strain sequencing project: providing services to taxonomists for standard genome sequencing and annotation.</title>
        <authorList>
            <consortium name="The Broad Institute Genomics Platform"/>
            <consortium name="The Broad Institute Genome Sequencing Center for Infectious Disease"/>
            <person name="Wu L."/>
            <person name="Ma J."/>
        </authorList>
    </citation>
    <scope>NUCLEOTIDE SEQUENCE [LARGE SCALE GENOMIC DNA]</scope>
    <source>
        <strain evidence="3">KCTC 52231</strain>
    </source>
</reference>
<keyword evidence="3" id="KW-1185">Reference proteome</keyword>
<evidence type="ECO:0000313" key="3">
    <source>
        <dbReference type="Proteomes" id="UP001595647"/>
    </source>
</evidence>
<name>A0ABV7IEB0_9HYPH</name>
<protein>
    <submittedName>
        <fullName evidence="2">TraC family protein</fullName>
    </submittedName>
</protein>
<dbReference type="InterPro" id="IPR012930">
    <property type="entry name" value="TraC"/>
</dbReference>
<gene>
    <name evidence="2" type="ORF">ACFOHV_24285</name>
</gene>